<dbReference type="PROSITE" id="PS50181">
    <property type="entry name" value="FBOX"/>
    <property type="match status" value="1"/>
</dbReference>
<feature type="domain" description="F-box" evidence="1">
    <location>
        <begin position="1"/>
        <end position="45"/>
    </location>
</feature>
<evidence type="ECO:0000259" key="1">
    <source>
        <dbReference type="PROSITE" id="PS50181"/>
    </source>
</evidence>
<dbReference type="PANTHER" id="PTHR32212:SF453">
    <property type="entry name" value="F-BOX DOMAIN-CONTAINING PROTEIN"/>
    <property type="match status" value="1"/>
</dbReference>
<proteinExistence type="predicted"/>
<dbReference type="Gene3D" id="3.80.10.10">
    <property type="entry name" value="Ribonuclease Inhibitor"/>
    <property type="match status" value="1"/>
</dbReference>
<dbReference type="SUPFAM" id="SSF81383">
    <property type="entry name" value="F-box domain"/>
    <property type="match status" value="1"/>
</dbReference>
<protein>
    <recommendedName>
        <fullName evidence="1">F-box domain-containing protein</fullName>
    </recommendedName>
</protein>
<reference evidence="3" key="1">
    <citation type="journal article" date="2015" name="Proc. Natl. Acad. Sci. U.S.A.">
        <title>Genome sequence of the Asian Tiger mosquito, Aedes albopictus, reveals insights into its biology, genetics, and evolution.</title>
        <authorList>
            <person name="Chen X.G."/>
            <person name="Jiang X."/>
            <person name="Gu J."/>
            <person name="Xu M."/>
            <person name="Wu Y."/>
            <person name="Deng Y."/>
            <person name="Zhang C."/>
            <person name="Bonizzoni M."/>
            <person name="Dermauw W."/>
            <person name="Vontas J."/>
            <person name="Armbruster P."/>
            <person name="Huang X."/>
            <person name="Yang Y."/>
            <person name="Zhang H."/>
            <person name="He W."/>
            <person name="Peng H."/>
            <person name="Liu Y."/>
            <person name="Wu K."/>
            <person name="Chen J."/>
            <person name="Lirakis M."/>
            <person name="Topalis P."/>
            <person name="Van Leeuwen T."/>
            <person name="Hall A.B."/>
            <person name="Jiang X."/>
            <person name="Thorpe C."/>
            <person name="Mueller R.L."/>
            <person name="Sun C."/>
            <person name="Waterhouse R.M."/>
            <person name="Yan G."/>
            <person name="Tu Z.J."/>
            <person name="Fang X."/>
            <person name="James A.A."/>
        </authorList>
    </citation>
    <scope>NUCLEOTIDE SEQUENCE [LARGE SCALE GENOMIC DNA]</scope>
    <source>
        <strain evidence="3">Foshan</strain>
    </source>
</reference>
<name>A0ABM1ZC58_AEDAL</name>
<dbReference type="Proteomes" id="UP000069940">
    <property type="component" value="Unassembled WGS sequence"/>
</dbReference>
<dbReference type="RefSeq" id="XP_019931597.1">
    <property type="nucleotide sequence ID" value="XM_020076038.3"/>
</dbReference>
<dbReference type="InterPro" id="IPR036047">
    <property type="entry name" value="F-box-like_dom_sf"/>
</dbReference>
<dbReference type="EnsemblMetazoa" id="AALFPA23_017094.R24942">
    <property type="protein sequence ID" value="AALFPA23_017094.P24942"/>
    <property type="gene ID" value="AALFPA23_017094"/>
</dbReference>
<dbReference type="Pfam" id="PF12937">
    <property type="entry name" value="F-box-like"/>
    <property type="match status" value="1"/>
</dbReference>
<dbReference type="Gene3D" id="1.20.1280.50">
    <property type="match status" value="1"/>
</dbReference>
<dbReference type="SUPFAM" id="SSF52058">
    <property type="entry name" value="L domain-like"/>
    <property type="match status" value="1"/>
</dbReference>
<keyword evidence="3" id="KW-1185">Reference proteome</keyword>
<accession>A0ABM1ZC58</accession>
<dbReference type="PANTHER" id="PTHR32212">
    <property type="entry name" value="CYCLIN-LIKE F-BOX"/>
    <property type="match status" value="1"/>
</dbReference>
<dbReference type="InterPro" id="IPR001810">
    <property type="entry name" value="F-box_dom"/>
</dbReference>
<reference evidence="2" key="2">
    <citation type="submission" date="2025-05" db="UniProtKB">
        <authorList>
            <consortium name="EnsemblMetazoa"/>
        </authorList>
    </citation>
    <scope>IDENTIFICATION</scope>
    <source>
        <strain evidence="2">Foshan</strain>
    </source>
</reference>
<organism evidence="2 3">
    <name type="scientific">Aedes albopictus</name>
    <name type="common">Asian tiger mosquito</name>
    <name type="synonym">Stegomyia albopicta</name>
    <dbReference type="NCBI Taxonomy" id="7160"/>
    <lineage>
        <taxon>Eukaryota</taxon>
        <taxon>Metazoa</taxon>
        <taxon>Ecdysozoa</taxon>
        <taxon>Arthropoda</taxon>
        <taxon>Hexapoda</taxon>
        <taxon>Insecta</taxon>
        <taxon>Pterygota</taxon>
        <taxon>Neoptera</taxon>
        <taxon>Endopterygota</taxon>
        <taxon>Diptera</taxon>
        <taxon>Nematocera</taxon>
        <taxon>Culicoidea</taxon>
        <taxon>Culicidae</taxon>
        <taxon>Culicinae</taxon>
        <taxon>Aedini</taxon>
        <taxon>Aedes</taxon>
        <taxon>Stegomyia</taxon>
    </lineage>
</organism>
<dbReference type="GeneID" id="109621851"/>
<evidence type="ECO:0000313" key="2">
    <source>
        <dbReference type="EnsemblMetazoa" id="AALFPA23_017094.P24942"/>
    </source>
</evidence>
<evidence type="ECO:0000313" key="3">
    <source>
        <dbReference type="Proteomes" id="UP000069940"/>
    </source>
</evidence>
<sequence>MSFDLLPAEILQKIFDYVPRAEQLQKTSISRRWNQLALRETYLILAYGEQVINERILRRTQRGYCCFSMEFSEAYEVLKPRLQICAEKFFLRKLILDGIQSYALVLFAQEYRQWLRSVVHLSVTVTNRVDSGNGEEHLDLPRLRVLSWTCNTEEGNKVLPKFSLNAPALEDVYVECAGDVEQTPLVLEHTTNLKSLGIFVPKMIPTMCPNGLLVLDCLRIYNAPSPFAWNLEQFLLPRLTVLELCGCTINSESLSALRQFPHLETLIIQTETLHLINLHAIANALPKLKQLRLFDVRWTHNPEVLNFPSLQILDVNDTTQNGDGWPLEINAPNLITLKGTALNLLGFELANPASVKCMLLHGLYLNYFQPRLFASVMILHIDVPCDGRHLMINECIHQFPNLTRLTLILHEKQSPVHLSGHLLAISFIHLRYLHLGNFDLDYNFLVGMGKCLKLRTLILQDGTLAVSPDDRPVYFSDQQFFYLQNVKIPAEVTSFPVFNPPTRMILSLPDGNVFSTFKWDEKNIKSAEDYVTFLLW</sequence>
<dbReference type="InterPro" id="IPR032675">
    <property type="entry name" value="LRR_dom_sf"/>
</dbReference>